<reference evidence="1" key="2">
    <citation type="journal article" date="2015" name="Data Brief">
        <title>Shoot transcriptome of the giant reed, Arundo donax.</title>
        <authorList>
            <person name="Barrero R.A."/>
            <person name="Guerrero F.D."/>
            <person name="Moolhuijzen P."/>
            <person name="Goolsby J.A."/>
            <person name="Tidwell J."/>
            <person name="Bellgard S.E."/>
            <person name="Bellgard M.I."/>
        </authorList>
    </citation>
    <scope>NUCLEOTIDE SEQUENCE</scope>
    <source>
        <tissue evidence="1">Shoot tissue taken approximately 20 cm above the soil surface</tissue>
    </source>
</reference>
<proteinExistence type="predicted"/>
<name>A0A0A9FSQ6_ARUDO</name>
<dbReference type="EMBL" id="GBRH01182006">
    <property type="protein sequence ID" value="JAE15890.1"/>
    <property type="molecule type" value="Transcribed_RNA"/>
</dbReference>
<protein>
    <submittedName>
        <fullName evidence="1">Uncharacterized protein</fullName>
    </submittedName>
</protein>
<sequence>MYRAIHAVPSCISIKIVPRRIIIYKKKRL</sequence>
<dbReference type="AlphaFoldDB" id="A0A0A9FSQ6"/>
<evidence type="ECO:0000313" key="1">
    <source>
        <dbReference type="EMBL" id="JAE15890.1"/>
    </source>
</evidence>
<organism evidence="1">
    <name type="scientific">Arundo donax</name>
    <name type="common">Giant reed</name>
    <name type="synonym">Donax arundinaceus</name>
    <dbReference type="NCBI Taxonomy" id="35708"/>
    <lineage>
        <taxon>Eukaryota</taxon>
        <taxon>Viridiplantae</taxon>
        <taxon>Streptophyta</taxon>
        <taxon>Embryophyta</taxon>
        <taxon>Tracheophyta</taxon>
        <taxon>Spermatophyta</taxon>
        <taxon>Magnoliopsida</taxon>
        <taxon>Liliopsida</taxon>
        <taxon>Poales</taxon>
        <taxon>Poaceae</taxon>
        <taxon>PACMAD clade</taxon>
        <taxon>Arundinoideae</taxon>
        <taxon>Arundineae</taxon>
        <taxon>Arundo</taxon>
    </lineage>
</organism>
<accession>A0A0A9FSQ6</accession>
<reference evidence="1" key="1">
    <citation type="submission" date="2014-09" db="EMBL/GenBank/DDBJ databases">
        <authorList>
            <person name="Magalhaes I.L.F."/>
            <person name="Oliveira U."/>
            <person name="Santos F.R."/>
            <person name="Vidigal T.H.D.A."/>
            <person name="Brescovit A.D."/>
            <person name="Santos A.J."/>
        </authorList>
    </citation>
    <scope>NUCLEOTIDE SEQUENCE</scope>
    <source>
        <tissue evidence="1">Shoot tissue taken approximately 20 cm above the soil surface</tissue>
    </source>
</reference>